<evidence type="ECO:0000256" key="15">
    <source>
        <dbReference type="ARBA" id="ARBA00037847"/>
    </source>
</evidence>
<keyword evidence="18" id="KW-0175">Coiled coil</keyword>
<dbReference type="PANTHER" id="PTHR33445:SF1">
    <property type="entry name" value="ATP SYNTHASE SUBUNIT B"/>
    <property type="match status" value="1"/>
</dbReference>
<dbReference type="HAMAP" id="MF_01398">
    <property type="entry name" value="ATP_synth_b_bprime"/>
    <property type="match status" value="1"/>
</dbReference>
<evidence type="ECO:0000313" key="20">
    <source>
        <dbReference type="Proteomes" id="UP000243900"/>
    </source>
</evidence>
<dbReference type="PANTHER" id="PTHR33445">
    <property type="entry name" value="ATP SYNTHASE SUBUNIT B', CHLOROPLASTIC"/>
    <property type="match status" value="1"/>
</dbReference>
<dbReference type="GO" id="GO:0045259">
    <property type="term" value="C:proton-transporting ATP synthase complex"/>
    <property type="evidence" value="ECO:0007669"/>
    <property type="project" value="UniProtKB-KW"/>
</dbReference>
<dbReference type="GO" id="GO:0046933">
    <property type="term" value="F:proton-transporting ATP synthase activity, rotational mechanism"/>
    <property type="evidence" value="ECO:0007669"/>
    <property type="project" value="UniProtKB-UniRule"/>
</dbReference>
<comment type="function">
    <text evidence="12 16">F(1)F(0) ATP synthase produces ATP from ADP in the presence of a proton or sodium gradient. F-type ATPases consist of two structural domains, F(1) containing the extramembraneous catalytic core and F(0) containing the membrane proton channel, linked together by a central stalk and a peripheral stalk. During catalysis, ATP synthesis in the catalytic domain of F(1) is coupled via a rotary mechanism of the central stalk subunits to proton translocation.</text>
</comment>
<evidence type="ECO:0000256" key="18">
    <source>
        <dbReference type="SAM" id="Coils"/>
    </source>
</evidence>
<evidence type="ECO:0000256" key="7">
    <source>
        <dbReference type="ARBA" id="ARBA00022781"/>
    </source>
</evidence>
<dbReference type="FunFam" id="1.20.5.620:FF:000001">
    <property type="entry name" value="ATP synthase subunit b"/>
    <property type="match status" value="1"/>
</dbReference>
<evidence type="ECO:0000256" key="12">
    <source>
        <dbReference type="ARBA" id="ARBA00025198"/>
    </source>
</evidence>
<dbReference type="Proteomes" id="UP000243900">
    <property type="component" value="Unassembled WGS sequence"/>
</dbReference>
<accession>A0A2P6AUU8</accession>
<organism evidence="19 20">
    <name type="scientific">Amnimonas aquatica</name>
    <dbReference type="NCBI Taxonomy" id="2094561"/>
    <lineage>
        <taxon>Bacteria</taxon>
        <taxon>Pseudomonadati</taxon>
        <taxon>Pseudomonadota</taxon>
        <taxon>Gammaproteobacteria</taxon>
        <taxon>Moraxellales</taxon>
        <taxon>Moraxellaceae</taxon>
        <taxon>Amnimonas</taxon>
    </lineage>
</organism>
<dbReference type="GO" id="GO:0046961">
    <property type="term" value="F:proton-transporting ATPase activity, rotational mechanism"/>
    <property type="evidence" value="ECO:0007669"/>
    <property type="project" value="TreeGrafter"/>
</dbReference>
<reference evidence="20" key="1">
    <citation type="submission" date="2018-02" db="EMBL/GenBank/DDBJ databases">
        <title>Genome sequencing of Solimonas sp. HR-BB.</title>
        <authorList>
            <person name="Lee Y."/>
            <person name="Jeon C.O."/>
        </authorList>
    </citation>
    <scope>NUCLEOTIDE SEQUENCE [LARGE SCALE GENOMIC DNA]</scope>
    <source>
        <strain evidence="20">HR-E</strain>
    </source>
</reference>
<name>A0A2P6AUU8_9GAMM</name>
<keyword evidence="8 16" id="KW-1133">Transmembrane helix</keyword>
<dbReference type="RefSeq" id="WP_105191074.1">
    <property type="nucleotide sequence ID" value="NZ_PTQZ01000011.1"/>
</dbReference>
<keyword evidence="6 16" id="KW-0812">Transmembrane</keyword>
<evidence type="ECO:0000256" key="10">
    <source>
        <dbReference type="ARBA" id="ARBA00023136"/>
    </source>
</evidence>
<dbReference type="CDD" id="cd06503">
    <property type="entry name" value="ATP-synt_Fo_b"/>
    <property type="match status" value="1"/>
</dbReference>
<dbReference type="InterPro" id="IPR050059">
    <property type="entry name" value="ATP_synthase_B_chain"/>
</dbReference>
<dbReference type="GO" id="GO:0012505">
    <property type="term" value="C:endomembrane system"/>
    <property type="evidence" value="ECO:0007669"/>
    <property type="project" value="UniProtKB-SubCell"/>
</dbReference>
<dbReference type="Pfam" id="PF00430">
    <property type="entry name" value="ATP-synt_B"/>
    <property type="match status" value="1"/>
</dbReference>
<evidence type="ECO:0000256" key="1">
    <source>
        <dbReference type="ARBA" id="ARBA00005513"/>
    </source>
</evidence>
<evidence type="ECO:0000313" key="19">
    <source>
        <dbReference type="EMBL" id="PQA51098.1"/>
    </source>
</evidence>
<evidence type="ECO:0000256" key="13">
    <source>
        <dbReference type="ARBA" id="ARBA00025614"/>
    </source>
</evidence>
<dbReference type="InterPro" id="IPR028987">
    <property type="entry name" value="ATP_synth_B-like_membr_sf"/>
</dbReference>
<evidence type="ECO:0000256" key="11">
    <source>
        <dbReference type="ARBA" id="ARBA00023310"/>
    </source>
</evidence>
<evidence type="ECO:0000256" key="4">
    <source>
        <dbReference type="ARBA" id="ARBA00022519"/>
    </source>
</evidence>
<feature type="coiled-coil region" evidence="18">
    <location>
        <begin position="44"/>
        <end position="82"/>
    </location>
</feature>
<evidence type="ECO:0000256" key="9">
    <source>
        <dbReference type="ARBA" id="ARBA00023065"/>
    </source>
</evidence>
<comment type="caution">
    <text evidence="19">The sequence shown here is derived from an EMBL/GenBank/DDBJ whole genome shotgun (WGS) entry which is preliminary data.</text>
</comment>
<keyword evidence="3 16" id="KW-1003">Cell membrane</keyword>
<comment type="subcellular location">
    <subcellularLocation>
        <location evidence="16">Cell membrane</location>
        <topology evidence="16">Single-pass membrane protein</topology>
    </subcellularLocation>
    <subcellularLocation>
        <location evidence="15">Endomembrane system</location>
        <topology evidence="15">Single-pass membrane protein</topology>
    </subcellularLocation>
</comment>
<evidence type="ECO:0000256" key="3">
    <source>
        <dbReference type="ARBA" id="ARBA00022475"/>
    </source>
</evidence>
<keyword evidence="20" id="KW-1185">Reference proteome</keyword>
<sequence>MNINFTLVGQAIAFAIFVWFCMKFVWPPVTAALADRQKRIADGLNAADKAKQDLEAAHAQVAQELQVAKQQAAALIEQANRRAGQVADEVKAQASAEAERILAQARADIEQEIAGARDALRQQVAALAVAGAEKILQAEVDASRHAGMLDQLATELK</sequence>
<evidence type="ECO:0000256" key="5">
    <source>
        <dbReference type="ARBA" id="ARBA00022547"/>
    </source>
</evidence>
<comment type="subunit">
    <text evidence="14">F-type ATPases have 2 components, F(1) - the catalytic core - and F(0) - the membrane proton channel. F(1) has five subunits: alpha(3), beta(3), gamma(1), delta(1), epsilon(1). F(0) has four main subunits: a(1), b(2) and c(10-14). The alpha and beta chains form an alternating ring which encloses part of the gamma chain. F(1) is attached to F(0) by a central stalk formed by the gamma and epsilon chains, while a peripheral stalk is formed by the delta and b chains.</text>
</comment>
<keyword evidence="5 16" id="KW-0138">CF(0)</keyword>
<dbReference type="NCBIfam" id="NF004411">
    <property type="entry name" value="PRK05759.1-2"/>
    <property type="match status" value="1"/>
</dbReference>
<dbReference type="EMBL" id="PTQZ01000011">
    <property type="protein sequence ID" value="PQA51098.1"/>
    <property type="molecule type" value="Genomic_DNA"/>
</dbReference>
<dbReference type="GO" id="GO:0005886">
    <property type="term" value="C:plasma membrane"/>
    <property type="evidence" value="ECO:0007669"/>
    <property type="project" value="UniProtKB-SubCell"/>
</dbReference>
<dbReference type="InterPro" id="IPR005864">
    <property type="entry name" value="ATP_synth_F0_bsu_bac"/>
</dbReference>
<proteinExistence type="inferred from homology"/>
<evidence type="ECO:0000256" key="14">
    <source>
        <dbReference type="ARBA" id="ARBA00026054"/>
    </source>
</evidence>
<dbReference type="OrthoDB" id="9788020at2"/>
<keyword evidence="9 16" id="KW-0406">Ion transport</keyword>
<comment type="subunit">
    <text evidence="16">F-type ATPases have 2 components, F(1) - the catalytic core - and F(0) - the membrane proton channel. F(1) has five subunits: alpha(3), beta(3), gamma(1), delta(1), epsilon(1). F(0) has three main subunits: a(1), b(2) and c(10-14). The alpha and beta chains form an alternating ring which encloses part of the gamma chain. F(1) is attached to F(0) by a central stalk formed by the gamma and epsilon chains, while a peripheral stalk is formed by the delta and b chains.</text>
</comment>
<feature type="transmembrane region" description="Helical" evidence="16">
    <location>
        <begin position="12"/>
        <end position="34"/>
    </location>
</feature>
<gene>
    <name evidence="16" type="primary">atpF</name>
    <name evidence="19" type="ORF">C5O18_01270</name>
</gene>
<evidence type="ECO:0000256" key="6">
    <source>
        <dbReference type="ARBA" id="ARBA00022692"/>
    </source>
</evidence>
<dbReference type="Gene3D" id="6.10.250.1580">
    <property type="match status" value="1"/>
</dbReference>
<keyword evidence="7 16" id="KW-0375">Hydrogen ion transport</keyword>
<keyword evidence="4" id="KW-0997">Cell inner membrane</keyword>
<evidence type="ECO:0000256" key="16">
    <source>
        <dbReference type="HAMAP-Rule" id="MF_01398"/>
    </source>
</evidence>
<evidence type="ECO:0000256" key="2">
    <source>
        <dbReference type="ARBA" id="ARBA00022448"/>
    </source>
</evidence>
<evidence type="ECO:0000256" key="8">
    <source>
        <dbReference type="ARBA" id="ARBA00022989"/>
    </source>
</evidence>
<protein>
    <recommendedName>
        <fullName evidence="16">ATP synthase subunit b</fullName>
    </recommendedName>
    <alternativeName>
        <fullName evidence="16">ATP synthase F(0) sector subunit b</fullName>
    </alternativeName>
    <alternativeName>
        <fullName evidence="16">ATPase subunit I</fullName>
    </alternativeName>
    <alternativeName>
        <fullName evidence="16">F-type ATPase subunit b</fullName>
        <shortName evidence="16">F-ATPase subunit b</shortName>
    </alternativeName>
</protein>
<dbReference type="SUPFAM" id="SSF81573">
    <property type="entry name" value="F1F0 ATP synthase subunit B, membrane domain"/>
    <property type="match status" value="1"/>
</dbReference>
<keyword evidence="2 16" id="KW-0813">Transport</keyword>
<keyword evidence="10 16" id="KW-0472">Membrane</keyword>
<comment type="similarity">
    <text evidence="1 16 17">Belongs to the ATPase B chain family.</text>
</comment>
<dbReference type="InterPro" id="IPR002146">
    <property type="entry name" value="ATP_synth_b/b'su_bac/chlpt"/>
</dbReference>
<dbReference type="AlphaFoldDB" id="A0A2P6AUU8"/>
<keyword evidence="11 16" id="KW-0066">ATP synthesis</keyword>
<evidence type="ECO:0000256" key="17">
    <source>
        <dbReference type="RuleBase" id="RU003848"/>
    </source>
</evidence>
<comment type="function">
    <text evidence="13">Component of the F(0) channel, it forms part of the peripheral stalk, linking F(1) to F(0). The b'-subunit is a diverged and duplicated form of b found in plants and photosynthetic bacteria.</text>
</comment>
<dbReference type="NCBIfam" id="TIGR01144">
    <property type="entry name" value="ATP_synt_b"/>
    <property type="match status" value="1"/>
</dbReference>